<feature type="chain" id="PRO_5047005702" description="Lipoprotein" evidence="1">
    <location>
        <begin position="26"/>
        <end position="191"/>
    </location>
</feature>
<evidence type="ECO:0000313" key="2">
    <source>
        <dbReference type="EMBL" id="GAA4808830.1"/>
    </source>
</evidence>
<comment type="caution">
    <text evidence="2">The sequence shown here is derived from an EMBL/GenBank/DDBJ whole genome shotgun (WGS) entry which is preliminary data.</text>
</comment>
<dbReference type="EMBL" id="BAABJW010000002">
    <property type="protein sequence ID" value="GAA4808830.1"/>
    <property type="molecule type" value="Genomic_DNA"/>
</dbReference>
<sequence>MFKLLYNSKLILLLLAISIFGCHNNKTKQDTLNESISKFVNSLKPVEIVEFIPKEYTQVISDTILSNGFRVKIKSYTNMEKSVHKTIINDNYINQNNNYRDWISEVKIEKDGKLIWSETINDDFFLKNEIQKELFLSKAININVRVDEENSIKKDSITLIAGYFDPFENHAVLFNLEIDVMGNHNLKKSRV</sequence>
<name>A0ABP9CH95_9FLAO</name>
<dbReference type="Proteomes" id="UP001501433">
    <property type="component" value="Unassembled WGS sequence"/>
</dbReference>
<keyword evidence="1" id="KW-0732">Signal</keyword>
<feature type="signal peptide" evidence="1">
    <location>
        <begin position="1"/>
        <end position="25"/>
    </location>
</feature>
<evidence type="ECO:0000256" key="1">
    <source>
        <dbReference type="SAM" id="SignalP"/>
    </source>
</evidence>
<evidence type="ECO:0008006" key="4">
    <source>
        <dbReference type="Google" id="ProtNLM"/>
    </source>
</evidence>
<gene>
    <name evidence="2" type="ORF">GCM10023330_14580</name>
</gene>
<protein>
    <recommendedName>
        <fullName evidence="4">Lipoprotein</fullName>
    </recommendedName>
</protein>
<proteinExistence type="predicted"/>
<organism evidence="2 3">
    <name type="scientific">Litoribaculum gwangyangense</name>
    <dbReference type="NCBI Taxonomy" id="1130722"/>
    <lineage>
        <taxon>Bacteria</taxon>
        <taxon>Pseudomonadati</taxon>
        <taxon>Bacteroidota</taxon>
        <taxon>Flavobacteriia</taxon>
        <taxon>Flavobacteriales</taxon>
        <taxon>Flavobacteriaceae</taxon>
        <taxon>Litoribaculum</taxon>
    </lineage>
</organism>
<dbReference type="RefSeq" id="WP_345276296.1">
    <property type="nucleotide sequence ID" value="NZ_BAABJW010000002.1"/>
</dbReference>
<reference evidence="3" key="1">
    <citation type="journal article" date="2019" name="Int. J. Syst. Evol. Microbiol.">
        <title>The Global Catalogue of Microorganisms (GCM) 10K type strain sequencing project: providing services to taxonomists for standard genome sequencing and annotation.</title>
        <authorList>
            <consortium name="The Broad Institute Genomics Platform"/>
            <consortium name="The Broad Institute Genome Sequencing Center for Infectious Disease"/>
            <person name="Wu L."/>
            <person name="Ma J."/>
        </authorList>
    </citation>
    <scope>NUCLEOTIDE SEQUENCE [LARGE SCALE GENOMIC DNA]</scope>
    <source>
        <strain evidence="3">JCM 18325</strain>
    </source>
</reference>
<accession>A0ABP9CH95</accession>
<evidence type="ECO:0000313" key="3">
    <source>
        <dbReference type="Proteomes" id="UP001501433"/>
    </source>
</evidence>
<dbReference type="PROSITE" id="PS51257">
    <property type="entry name" value="PROKAR_LIPOPROTEIN"/>
    <property type="match status" value="1"/>
</dbReference>
<keyword evidence="3" id="KW-1185">Reference proteome</keyword>